<name>A0A0A8YR22_ARUDO</name>
<accession>A0A0A8YR22</accession>
<proteinExistence type="predicted"/>
<reference evidence="1" key="1">
    <citation type="submission" date="2014-09" db="EMBL/GenBank/DDBJ databases">
        <authorList>
            <person name="Magalhaes I.L.F."/>
            <person name="Oliveira U."/>
            <person name="Santos F.R."/>
            <person name="Vidigal T.H.D.A."/>
            <person name="Brescovit A.D."/>
            <person name="Santos A.J."/>
        </authorList>
    </citation>
    <scope>NUCLEOTIDE SEQUENCE</scope>
    <source>
        <tissue evidence="1">Shoot tissue taken approximately 20 cm above the soil surface</tissue>
    </source>
</reference>
<organism evidence="1">
    <name type="scientific">Arundo donax</name>
    <name type="common">Giant reed</name>
    <name type="synonym">Donax arundinaceus</name>
    <dbReference type="NCBI Taxonomy" id="35708"/>
    <lineage>
        <taxon>Eukaryota</taxon>
        <taxon>Viridiplantae</taxon>
        <taxon>Streptophyta</taxon>
        <taxon>Embryophyta</taxon>
        <taxon>Tracheophyta</taxon>
        <taxon>Spermatophyta</taxon>
        <taxon>Magnoliopsida</taxon>
        <taxon>Liliopsida</taxon>
        <taxon>Poales</taxon>
        <taxon>Poaceae</taxon>
        <taxon>PACMAD clade</taxon>
        <taxon>Arundinoideae</taxon>
        <taxon>Arundineae</taxon>
        <taxon>Arundo</taxon>
    </lineage>
</organism>
<dbReference type="EMBL" id="GBRH01273053">
    <property type="protein sequence ID" value="JAD24842.1"/>
    <property type="molecule type" value="Transcribed_RNA"/>
</dbReference>
<sequence>MCTLIKPSKPYKPARHGVGLVGVVLLEVDAEGRDIVVLVEVGAGNLRPGRLTELQCHLHLHVPAVLHLDLLHAHPWHIVDVAKLRCVEPLGGDEAQDLLF</sequence>
<reference evidence="1" key="2">
    <citation type="journal article" date="2015" name="Data Brief">
        <title>Shoot transcriptome of the giant reed, Arundo donax.</title>
        <authorList>
            <person name="Barrero R.A."/>
            <person name="Guerrero F.D."/>
            <person name="Moolhuijzen P."/>
            <person name="Goolsby J.A."/>
            <person name="Tidwell J."/>
            <person name="Bellgard S.E."/>
            <person name="Bellgard M.I."/>
        </authorList>
    </citation>
    <scope>NUCLEOTIDE SEQUENCE</scope>
    <source>
        <tissue evidence="1">Shoot tissue taken approximately 20 cm above the soil surface</tissue>
    </source>
</reference>
<dbReference type="AlphaFoldDB" id="A0A0A8YR22"/>
<evidence type="ECO:0000313" key="1">
    <source>
        <dbReference type="EMBL" id="JAD24842.1"/>
    </source>
</evidence>
<protein>
    <submittedName>
        <fullName evidence="1">Uncharacterized protein</fullName>
    </submittedName>
</protein>